<dbReference type="InterPro" id="IPR029063">
    <property type="entry name" value="SAM-dependent_MTases_sf"/>
</dbReference>
<keyword evidence="1" id="KW-0677">Repeat</keyword>
<evidence type="ECO:0000256" key="2">
    <source>
        <dbReference type="ARBA" id="ARBA00023043"/>
    </source>
</evidence>
<dbReference type="SUPFAM" id="SSF53335">
    <property type="entry name" value="S-adenosyl-L-methionine-dependent methyltransferases"/>
    <property type="match status" value="1"/>
</dbReference>
<dbReference type="Proteomes" id="UP000034264">
    <property type="component" value="Unassembled WGS sequence"/>
</dbReference>
<dbReference type="SUPFAM" id="SSF48403">
    <property type="entry name" value="Ankyrin repeat"/>
    <property type="match status" value="1"/>
</dbReference>
<comment type="caution">
    <text evidence="5">The sequence shown here is derived from an EMBL/GenBank/DDBJ whole genome shotgun (WGS) entry which is preliminary data.</text>
</comment>
<gene>
    <name evidence="5" type="ORF">UX05_C0021G0001</name>
</gene>
<dbReference type="Pfam" id="PF12796">
    <property type="entry name" value="Ank_2"/>
    <property type="match status" value="2"/>
</dbReference>
<evidence type="ECO:0000256" key="3">
    <source>
        <dbReference type="PROSITE-ProRule" id="PRU00023"/>
    </source>
</evidence>
<dbReference type="PROSITE" id="PS50297">
    <property type="entry name" value="ANK_REP_REGION"/>
    <property type="match status" value="2"/>
</dbReference>
<organism evidence="5 6">
    <name type="scientific">Candidatus Amesbacteria bacterium GW2011_GWC2_45_19</name>
    <dbReference type="NCBI Taxonomy" id="1618366"/>
    <lineage>
        <taxon>Bacteria</taxon>
        <taxon>Candidatus Amesiibacteriota</taxon>
    </lineage>
</organism>
<dbReference type="PROSITE" id="PS50088">
    <property type="entry name" value="ANK_REPEAT"/>
    <property type="match status" value="2"/>
</dbReference>
<dbReference type="PANTHER" id="PTHR24171">
    <property type="entry name" value="ANKYRIN REPEAT DOMAIN-CONTAINING PROTEIN 39-RELATED"/>
    <property type="match status" value="1"/>
</dbReference>
<evidence type="ECO:0000259" key="4">
    <source>
        <dbReference type="Pfam" id="PF13847"/>
    </source>
</evidence>
<dbReference type="EMBL" id="LCKS01000021">
    <property type="protein sequence ID" value="KKU01447.1"/>
    <property type="molecule type" value="Genomic_DNA"/>
</dbReference>
<protein>
    <submittedName>
        <fullName evidence="5">Ankyrin domain protein</fullName>
    </submittedName>
</protein>
<accession>A0A0G1M061</accession>
<feature type="repeat" description="ANK" evidence="3">
    <location>
        <begin position="389"/>
        <end position="421"/>
    </location>
</feature>
<evidence type="ECO:0000313" key="6">
    <source>
        <dbReference type="Proteomes" id="UP000034264"/>
    </source>
</evidence>
<dbReference type="InterPro" id="IPR025714">
    <property type="entry name" value="Methyltranfer_dom"/>
</dbReference>
<feature type="repeat" description="ANK" evidence="3">
    <location>
        <begin position="341"/>
        <end position="373"/>
    </location>
</feature>
<dbReference type="Gene3D" id="1.25.40.20">
    <property type="entry name" value="Ankyrin repeat-containing domain"/>
    <property type="match status" value="1"/>
</dbReference>
<feature type="domain" description="Methyltransferase" evidence="4">
    <location>
        <begin position="55"/>
        <end position="168"/>
    </location>
</feature>
<dbReference type="CDD" id="cd02440">
    <property type="entry name" value="AdoMet_MTases"/>
    <property type="match status" value="1"/>
</dbReference>
<dbReference type="AlphaFoldDB" id="A0A0G1M061"/>
<dbReference type="PRINTS" id="PR01415">
    <property type="entry name" value="ANKYRIN"/>
</dbReference>
<dbReference type="SMART" id="SM00248">
    <property type="entry name" value="ANK"/>
    <property type="match status" value="4"/>
</dbReference>
<sequence length="497" mass="56209">MDSTEAREPKVNNFYKNGFDNFLEFRKASKVEYGGLTAMVLERLERSLPTGKIANILDVGCGDGYITSLLMRDPYISEMTNFYLLDQSRMAIEEARKRVPRAKGFINKEIIEYLSTTVDKEFDAILALNSLYGIKIDIEFVNKLMSKLEPDGVFILALATGRSHFVELQKKYWSKAHADPFYRKNVFDDAEQIFGNVEGKIIRTPLETTDLSIEQCQKIALFMLYADKVTDTIEELAEELKELGEIGLEYGFLSVKREDWEKSQNKENLERRLFRGVREGDFGEVRNLIEKEEVDVNARDDIGGTLLSRAISRLNFYRGEYELIVQVLLESGADVNAKGVHGETPLIEAARYDDIKTVKRLLEAGADSNALVEYGKERGVGEFVPPWGIGATALIFACANGDEQMVELLLEHGANVNVTSERHGTTALNMAYGRELNGLVELLIGRVDIKNEIEQAIKKKNSKLIKFLEEYTRDYGLLSLSKSDRLKGAMENLLFIP</sequence>
<proteinExistence type="predicted"/>
<evidence type="ECO:0000313" key="5">
    <source>
        <dbReference type="EMBL" id="KKU01447.1"/>
    </source>
</evidence>
<dbReference type="Pfam" id="PF13847">
    <property type="entry name" value="Methyltransf_31"/>
    <property type="match status" value="1"/>
</dbReference>
<reference evidence="5 6" key="1">
    <citation type="journal article" date="2015" name="Nature">
        <title>rRNA introns, odd ribosomes, and small enigmatic genomes across a large radiation of phyla.</title>
        <authorList>
            <person name="Brown C.T."/>
            <person name="Hug L.A."/>
            <person name="Thomas B.C."/>
            <person name="Sharon I."/>
            <person name="Castelle C.J."/>
            <person name="Singh A."/>
            <person name="Wilkins M.J."/>
            <person name="Williams K.H."/>
            <person name="Banfield J.F."/>
        </authorList>
    </citation>
    <scope>NUCLEOTIDE SEQUENCE [LARGE SCALE GENOMIC DNA]</scope>
</reference>
<dbReference type="InterPro" id="IPR036770">
    <property type="entry name" value="Ankyrin_rpt-contain_sf"/>
</dbReference>
<dbReference type="InterPro" id="IPR002110">
    <property type="entry name" value="Ankyrin_rpt"/>
</dbReference>
<keyword evidence="2 3" id="KW-0040">ANK repeat</keyword>
<dbReference type="Gene3D" id="3.40.50.150">
    <property type="entry name" value="Vaccinia Virus protein VP39"/>
    <property type="match status" value="1"/>
</dbReference>
<evidence type="ECO:0000256" key="1">
    <source>
        <dbReference type="ARBA" id="ARBA00022737"/>
    </source>
</evidence>
<name>A0A0G1M061_9BACT</name>